<dbReference type="Pfam" id="PF00664">
    <property type="entry name" value="ABC_membrane"/>
    <property type="match status" value="1"/>
</dbReference>
<dbReference type="InterPro" id="IPR027417">
    <property type="entry name" value="P-loop_NTPase"/>
</dbReference>
<dbReference type="AlphaFoldDB" id="A0A2A7A9Z9"/>
<dbReference type="InterPro" id="IPR039421">
    <property type="entry name" value="Type_1_exporter"/>
</dbReference>
<dbReference type="InterPro" id="IPR017871">
    <property type="entry name" value="ABC_transporter-like_CS"/>
</dbReference>
<dbReference type="SMART" id="SM00382">
    <property type="entry name" value="AAA"/>
    <property type="match status" value="1"/>
</dbReference>
<dbReference type="GO" id="GO:0005886">
    <property type="term" value="C:plasma membrane"/>
    <property type="evidence" value="ECO:0007669"/>
    <property type="project" value="UniProtKB-SubCell"/>
</dbReference>
<evidence type="ECO:0000256" key="6">
    <source>
        <dbReference type="ARBA" id="ARBA00022840"/>
    </source>
</evidence>
<organism evidence="13 15">
    <name type="scientific">Faecalibacterium prausnitzii</name>
    <dbReference type="NCBI Taxonomy" id="853"/>
    <lineage>
        <taxon>Bacteria</taxon>
        <taxon>Bacillati</taxon>
        <taxon>Bacillota</taxon>
        <taxon>Clostridia</taxon>
        <taxon>Eubacteriales</taxon>
        <taxon>Oscillospiraceae</taxon>
        <taxon>Faecalibacterium</taxon>
    </lineage>
</organism>
<keyword evidence="4 9" id="KW-0812">Transmembrane</keyword>
<dbReference type="GO" id="GO:0016887">
    <property type="term" value="F:ATP hydrolysis activity"/>
    <property type="evidence" value="ECO:0007669"/>
    <property type="project" value="InterPro"/>
</dbReference>
<reference evidence="13" key="2">
    <citation type="submission" date="2017-07" db="EMBL/GenBank/DDBJ databases">
        <authorList>
            <person name="Sun Z.S."/>
            <person name="Albrecht U."/>
            <person name="Echele G."/>
            <person name="Lee C.C."/>
        </authorList>
    </citation>
    <scope>NUCLEOTIDE SEQUENCE</scope>
    <source>
        <strain evidence="12">CNCM I 4546</strain>
        <strain evidence="13">CNCM I 4573</strain>
    </source>
</reference>
<evidence type="ECO:0000256" key="7">
    <source>
        <dbReference type="ARBA" id="ARBA00022989"/>
    </source>
</evidence>
<feature type="domain" description="ABC transmembrane type-1" evidence="11">
    <location>
        <begin position="13"/>
        <end position="295"/>
    </location>
</feature>
<comment type="caution">
    <text evidence="13">The sequence shown here is derived from an EMBL/GenBank/DDBJ whole genome shotgun (WGS) entry which is preliminary data.</text>
</comment>
<dbReference type="GO" id="GO:0015421">
    <property type="term" value="F:ABC-type oligopeptide transporter activity"/>
    <property type="evidence" value="ECO:0007669"/>
    <property type="project" value="TreeGrafter"/>
</dbReference>
<feature type="transmembrane region" description="Helical" evidence="9">
    <location>
        <begin position="130"/>
        <end position="148"/>
    </location>
</feature>
<reference evidence="14 15" key="1">
    <citation type="journal article" date="2017" name="Front. Microbiol.">
        <title>New Insights into the Diversity of the Genus Faecalibacterium.</title>
        <authorList>
            <person name="Benevides L."/>
            <person name="Burman S."/>
            <person name="Martin R."/>
            <person name="Robert V."/>
            <person name="Thomas M."/>
            <person name="Miquel S."/>
            <person name="Chain F."/>
            <person name="Sokol H."/>
            <person name="Bermudez-Humaran L.G."/>
            <person name="Morrison M."/>
            <person name="Langella P."/>
            <person name="Azevedo V.A."/>
            <person name="Chatel J.M."/>
            <person name="Soares S."/>
        </authorList>
    </citation>
    <scope>NUCLEOTIDE SEQUENCE [LARGE SCALE GENOMIC DNA]</scope>
    <source>
        <strain evidence="12 14">CNCM I 4546</strain>
        <strain evidence="13 15">CNCM I 4573</strain>
    </source>
</reference>
<feature type="transmembrane region" description="Helical" evidence="9">
    <location>
        <begin position="154"/>
        <end position="174"/>
    </location>
</feature>
<dbReference type="InterPro" id="IPR036640">
    <property type="entry name" value="ABC1_TM_sf"/>
</dbReference>
<evidence type="ECO:0000256" key="9">
    <source>
        <dbReference type="SAM" id="Phobius"/>
    </source>
</evidence>
<evidence type="ECO:0000313" key="15">
    <source>
        <dbReference type="Proteomes" id="UP000220157"/>
    </source>
</evidence>
<protein>
    <submittedName>
        <fullName evidence="13">ATP-binding protein</fullName>
    </submittedName>
</protein>
<evidence type="ECO:0000313" key="13">
    <source>
        <dbReference type="EMBL" id="PDX75984.1"/>
    </source>
</evidence>
<evidence type="ECO:0000256" key="8">
    <source>
        <dbReference type="ARBA" id="ARBA00023136"/>
    </source>
</evidence>
<dbReference type="Gene3D" id="1.20.1560.10">
    <property type="entry name" value="ABC transporter type 1, transmembrane domain"/>
    <property type="match status" value="1"/>
</dbReference>
<dbReference type="GO" id="GO:0005524">
    <property type="term" value="F:ATP binding"/>
    <property type="evidence" value="ECO:0007669"/>
    <property type="project" value="UniProtKB-KW"/>
</dbReference>
<dbReference type="Proteomes" id="UP000220157">
    <property type="component" value="Unassembled WGS sequence"/>
</dbReference>
<comment type="subcellular location">
    <subcellularLocation>
        <location evidence="1">Cell membrane</location>
        <topology evidence="1">Multi-pass membrane protein</topology>
    </subcellularLocation>
</comment>
<evidence type="ECO:0000259" key="10">
    <source>
        <dbReference type="PROSITE" id="PS50893"/>
    </source>
</evidence>
<dbReference type="PROSITE" id="PS50893">
    <property type="entry name" value="ABC_TRANSPORTER_2"/>
    <property type="match status" value="1"/>
</dbReference>
<dbReference type="PROSITE" id="PS00211">
    <property type="entry name" value="ABC_TRANSPORTER_1"/>
    <property type="match status" value="1"/>
</dbReference>
<evidence type="ECO:0000256" key="2">
    <source>
        <dbReference type="ARBA" id="ARBA00022448"/>
    </source>
</evidence>
<dbReference type="EMBL" id="NMTV01000035">
    <property type="protein sequence ID" value="PDX73008.1"/>
    <property type="molecule type" value="Genomic_DNA"/>
</dbReference>
<evidence type="ECO:0000256" key="3">
    <source>
        <dbReference type="ARBA" id="ARBA00022475"/>
    </source>
</evidence>
<keyword evidence="5" id="KW-0547">Nucleotide-binding</keyword>
<dbReference type="PROSITE" id="PS50929">
    <property type="entry name" value="ABC_TM1F"/>
    <property type="match status" value="1"/>
</dbReference>
<accession>A0A2A7A9Z9</accession>
<dbReference type="Gene3D" id="3.40.50.300">
    <property type="entry name" value="P-loop containing nucleotide triphosphate hydrolases"/>
    <property type="match status" value="1"/>
</dbReference>
<feature type="domain" description="ABC transporter" evidence="10">
    <location>
        <begin position="332"/>
        <end position="567"/>
    </location>
</feature>
<dbReference type="EMBL" id="NMTW01000029">
    <property type="protein sequence ID" value="PDX75984.1"/>
    <property type="molecule type" value="Genomic_DNA"/>
</dbReference>
<dbReference type="CDD" id="cd18548">
    <property type="entry name" value="ABC_6TM_Tm287_like"/>
    <property type="match status" value="1"/>
</dbReference>
<dbReference type="FunFam" id="3.40.50.300:FF:000854">
    <property type="entry name" value="Multidrug ABC transporter ATP-binding protein"/>
    <property type="match status" value="1"/>
</dbReference>
<keyword evidence="8 9" id="KW-0472">Membrane</keyword>
<evidence type="ECO:0000259" key="11">
    <source>
        <dbReference type="PROSITE" id="PS50929"/>
    </source>
</evidence>
<dbReference type="PANTHER" id="PTHR43394">
    <property type="entry name" value="ATP-DEPENDENT PERMEASE MDL1, MITOCHONDRIAL"/>
    <property type="match status" value="1"/>
</dbReference>
<evidence type="ECO:0000256" key="4">
    <source>
        <dbReference type="ARBA" id="ARBA00022692"/>
    </source>
</evidence>
<feature type="transmembrane region" description="Helical" evidence="9">
    <location>
        <begin position="49"/>
        <end position="73"/>
    </location>
</feature>
<dbReference type="Pfam" id="PF00005">
    <property type="entry name" value="ABC_tran"/>
    <property type="match status" value="1"/>
</dbReference>
<gene>
    <name evidence="12" type="ORF">CGS55_05805</name>
    <name evidence="13" type="ORF">CGS56_06780</name>
</gene>
<keyword evidence="2" id="KW-0813">Transport</keyword>
<evidence type="ECO:0000256" key="1">
    <source>
        <dbReference type="ARBA" id="ARBA00004651"/>
    </source>
</evidence>
<dbReference type="SUPFAM" id="SSF90123">
    <property type="entry name" value="ABC transporter transmembrane region"/>
    <property type="match status" value="1"/>
</dbReference>
<dbReference type="Proteomes" id="UP000219901">
    <property type="component" value="Unassembled WGS sequence"/>
</dbReference>
<dbReference type="SUPFAM" id="SSF52540">
    <property type="entry name" value="P-loop containing nucleoside triphosphate hydrolases"/>
    <property type="match status" value="1"/>
</dbReference>
<keyword evidence="7 9" id="KW-1133">Transmembrane helix</keyword>
<dbReference type="PANTHER" id="PTHR43394:SF1">
    <property type="entry name" value="ATP-BINDING CASSETTE SUB-FAMILY B MEMBER 10, MITOCHONDRIAL"/>
    <property type="match status" value="1"/>
</dbReference>
<evidence type="ECO:0000256" key="5">
    <source>
        <dbReference type="ARBA" id="ARBA00022741"/>
    </source>
</evidence>
<feature type="transmembrane region" description="Helical" evidence="9">
    <location>
        <begin position="234"/>
        <end position="254"/>
    </location>
</feature>
<sequence length="576" mass="61741">MLGYLKGYERESVLAPLFKMLEATFDLFVPLVMADIVNVGIAAHDLHYILVRCGLLLLLAFIGLTCSLTAQYFSAKAAVGYSTALRHALFAHIQSLSFSEMDTLGTSTLITRMTSDVNQVQSGLNLFLRLFLRSPFVVLGAMVMAFTVNARAAMIFVVTIPLLSVVVFGVMVVTRPLYKTVQTRLDRVLGLTRENLTGVRVVRAFDKEQSEIDRFEDANALLTGMQLHVGHLSALMNPLTYVLINLAIVALLYVGSIEINVGGMASGDVIALVNYMNQILVELVKLANLIVQISKALACAGRVQAVLDTKPGMTFPAKLLGEVPADKTGDAVRFDHVGLTYAGAGAPSLTDISFTAKKGQTIGVIGGTGSGKSSLVNLIPRFYDATEGSVEIFGRPVASYPRDALRGRVAVVMQKAQLFGGTIRSNLLWGNKDATDADLWAALETAQAADFVRAKPLGLDEPVEQGGRNLSGGQKQRLTIARALVGKPDILILDDSASALDYATDAALRKALAALPGALTVFIVSQRAASLQHADQILVLDDGHLVGIGTHSALRSSCPVYEEIYESQFKKGEAEA</sequence>
<dbReference type="InterPro" id="IPR011527">
    <property type="entry name" value="ABC1_TM_dom"/>
</dbReference>
<evidence type="ECO:0000313" key="12">
    <source>
        <dbReference type="EMBL" id="PDX73008.1"/>
    </source>
</evidence>
<evidence type="ECO:0000313" key="14">
    <source>
        <dbReference type="Proteomes" id="UP000219901"/>
    </source>
</evidence>
<name>A0A2A7A9Z9_9FIRM</name>
<dbReference type="InterPro" id="IPR003439">
    <property type="entry name" value="ABC_transporter-like_ATP-bd"/>
</dbReference>
<keyword evidence="3" id="KW-1003">Cell membrane</keyword>
<proteinExistence type="predicted"/>
<feature type="transmembrane region" description="Helical" evidence="9">
    <location>
        <begin position="21"/>
        <end position="43"/>
    </location>
</feature>
<keyword evidence="6 13" id="KW-0067">ATP-binding</keyword>
<dbReference type="InterPro" id="IPR003593">
    <property type="entry name" value="AAA+_ATPase"/>
</dbReference>